<organism evidence="4 5">
    <name type="scientific">Kwoniella heveanensis BCC8398</name>
    <dbReference type="NCBI Taxonomy" id="1296120"/>
    <lineage>
        <taxon>Eukaryota</taxon>
        <taxon>Fungi</taxon>
        <taxon>Dikarya</taxon>
        <taxon>Basidiomycota</taxon>
        <taxon>Agaricomycotina</taxon>
        <taxon>Tremellomycetes</taxon>
        <taxon>Tremellales</taxon>
        <taxon>Cryptococcaceae</taxon>
        <taxon>Kwoniella</taxon>
    </lineage>
</organism>
<dbReference type="InterPro" id="IPR016135">
    <property type="entry name" value="UBQ-conjugating_enzyme/RWD"/>
</dbReference>
<evidence type="ECO:0000256" key="1">
    <source>
        <dbReference type="ARBA" id="ARBA00022786"/>
    </source>
</evidence>
<reference evidence="5" key="2">
    <citation type="submission" date="2013-12" db="EMBL/GenBank/DDBJ databases">
        <title>Evolution of pathogenesis and genome organization in the Tremellales.</title>
        <authorList>
            <person name="Cuomo C."/>
            <person name="Litvintseva A."/>
            <person name="Heitman J."/>
            <person name="Chen Y."/>
            <person name="Sun S."/>
            <person name="Springer D."/>
            <person name="Dromer F."/>
            <person name="Young S."/>
            <person name="Zeng Q."/>
            <person name="Chapman S."/>
            <person name="Gujja S."/>
            <person name="Saif S."/>
            <person name="Birren B."/>
        </authorList>
    </citation>
    <scope>NUCLEOTIDE SEQUENCE [LARGE SCALE GENOMIC DNA]</scope>
    <source>
        <strain evidence="5">BCC8398</strain>
    </source>
</reference>
<name>A0A1B9GN13_9TREE</name>
<dbReference type="STRING" id="1296120.A0A1B9GN13"/>
<dbReference type="SMART" id="SM00212">
    <property type="entry name" value="UBCc"/>
    <property type="match status" value="1"/>
</dbReference>
<dbReference type="InterPro" id="IPR000608">
    <property type="entry name" value="UBC"/>
</dbReference>
<dbReference type="OrthoDB" id="1158011at2759"/>
<dbReference type="InterPro" id="IPR050113">
    <property type="entry name" value="Ub_conjugating_enzyme"/>
</dbReference>
<evidence type="ECO:0000313" key="5">
    <source>
        <dbReference type="Proteomes" id="UP000092666"/>
    </source>
</evidence>
<dbReference type="AlphaFoldDB" id="A0A1B9GN13"/>
<proteinExistence type="predicted"/>
<keyword evidence="5" id="KW-1185">Reference proteome</keyword>
<sequence length="296" mass="32140">MATKVAQKREYLAMQKSPPPFIWACPEEKNILDWHFIIRGPPDTPYAGGEYHGLIWFPSDYPFKPPDVKMFTPSGRFETGHKICMSMTSYHPSTWNAAWSVATILTGLLSFMLSDEITAGAVRTTDEQKKLLAKQSHGFNISNKKFRDIFPTYAGPEMTDLPDMGKSYPAPPASKVVNPSSTLSLPTSNASSKTSTLDPENTIAGSSSSLPSEANTDSSSPSTTIPTPLLTPAPTDPNSSPSTANLASEGKQQILHPRQPQQGPPAHAARWMPSWRWVIAVVVVAVLGRLSSFAGL</sequence>
<accession>A0A1B9GN13</accession>
<dbReference type="CDD" id="cd23799">
    <property type="entry name" value="UBCc_UBE2J"/>
    <property type="match status" value="1"/>
</dbReference>
<evidence type="ECO:0000313" key="4">
    <source>
        <dbReference type="EMBL" id="OCF32469.1"/>
    </source>
</evidence>
<dbReference type="Pfam" id="PF00179">
    <property type="entry name" value="UQ_con"/>
    <property type="match status" value="1"/>
</dbReference>
<gene>
    <name evidence="4" type="ORF">I316_05896</name>
</gene>
<keyword evidence="1" id="KW-0833">Ubl conjugation pathway</keyword>
<dbReference type="FunFam" id="3.10.110.10:FF:000109">
    <property type="entry name" value="Ubiquitin-conjugating enzyme E2 J2-like"/>
    <property type="match status" value="1"/>
</dbReference>
<dbReference type="PANTHER" id="PTHR24067">
    <property type="entry name" value="UBIQUITIN-CONJUGATING ENZYME E2"/>
    <property type="match status" value="1"/>
</dbReference>
<dbReference type="SUPFAM" id="SSF54495">
    <property type="entry name" value="UBC-like"/>
    <property type="match status" value="1"/>
</dbReference>
<feature type="region of interest" description="Disordered" evidence="2">
    <location>
        <begin position="161"/>
        <end position="250"/>
    </location>
</feature>
<feature type="compositionally biased region" description="Low complexity" evidence="2">
    <location>
        <begin position="216"/>
        <end position="228"/>
    </location>
</feature>
<reference evidence="4 5" key="1">
    <citation type="submission" date="2013-07" db="EMBL/GenBank/DDBJ databases">
        <title>The Genome Sequence of Cryptococcus heveanensis BCC8398.</title>
        <authorList>
            <consortium name="The Broad Institute Genome Sequencing Platform"/>
            <person name="Cuomo C."/>
            <person name="Litvintseva A."/>
            <person name="Chen Y."/>
            <person name="Heitman J."/>
            <person name="Sun S."/>
            <person name="Springer D."/>
            <person name="Dromer F."/>
            <person name="Young S.K."/>
            <person name="Zeng Q."/>
            <person name="Gargeya S."/>
            <person name="Fitzgerald M."/>
            <person name="Abouelleil A."/>
            <person name="Alvarado L."/>
            <person name="Berlin A.M."/>
            <person name="Chapman S.B."/>
            <person name="Dewar J."/>
            <person name="Goldberg J."/>
            <person name="Griggs A."/>
            <person name="Gujja S."/>
            <person name="Hansen M."/>
            <person name="Howarth C."/>
            <person name="Imamovic A."/>
            <person name="Larimer J."/>
            <person name="McCowan C."/>
            <person name="Murphy C."/>
            <person name="Pearson M."/>
            <person name="Priest M."/>
            <person name="Roberts A."/>
            <person name="Saif S."/>
            <person name="Shea T."/>
            <person name="Sykes S."/>
            <person name="Wortman J."/>
            <person name="Nusbaum C."/>
            <person name="Birren B."/>
        </authorList>
    </citation>
    <scope>NUCLEOTIDE SEQUENCE [LARGE SCALE GENOMIC DNA]</scope>
    <source>
        <strain evidence="4 5">BCC8398</strain>
    </source>
</reference>
<evidence type="ECO:0000256" key="2">
    <source>
        <dbReference type="SAM" id="MobiDB-lite"/>
    </source>
</evidence>
<dbReference type="Proteomes" id="UP000092666">
    <property type="component" value="Unassembled WGS sequence"/>
</dbReference>
<dbReference type="EMBL" id="KI669508">
    <property type="protein sequence ID" value="OCF32469.1"/>
    <property type="molecule type" value="Genomic_DNA"/>
</dbReference>
<feature type="domain" description="UBC core" evidence="3">
    <location>
        <begin position="2"/>
        <end position="159"/>
    </location>
</feature>
<evidence type="ECO:0000259" key="3">
    <source>
        <dbReference type="PROSITE" id="PS50127"/>
    </source>
</evidence>
<feature type="compositionally biased region" description="Polar residues" evidence="2">
    <location>
        <begin position="177"/>
        <end position="215"/>
    </location>
</feature>
<dbReference type="Gene3D" id="3.10.110.10">
    <property type="entry name" value="Ubiquitin Conjugating Enzyme"/>
    <property type="match status" value="1"/>
</dbReference>
<protein>
    <submittedName>
        <fullName evidence="4">Ubiquitin-conjugating enzyme E2 J2</fullName>
    </submittedName>
</protein>
<dbReference type="PROSITE" id="PS50127">
    <property type="entry name" value="UBC_2"/>
    <property type="match status" value="1"/>
</dbReference>